<name>A0A8J3NBK1_9ACTN</name>
<proteinExistence type="predicted"/>
<evidence type="ECO:0000313" key="2">
    <source>
        <dbReference type="EMBL" id="GID10747.1"/>
    </source>
</evidence>
<comment type="caution">
    <text evidence="2">The sequence shown here is derived from an EMBL/GenBank/DDBJ whole genome shotgun (WGS) entry which is preliminary data.</text>
</comment>
<feature type="region of interest" description="Disordered" evidence="1">
    <location>
        <begin position="1"/>
        <end position="25"/>
    </location>
</feature>
<feature type="compositionally biased region" description="Low complexity" evidence="1">
    <location>
        <begin position="1"/>
        <end position="22"/>
    </location>
</feature>
<dbReference type="AlphaFoldDB" id="A0A8J3NBK1"/>
<organism evidence="2 3">
    <name type="scientific">Actinocatenispora rupis</name>
    <dbReference type="NCBI Taxonomy" id="519421"/>
    <lineage>
        <taxon>Bacteria</taxon>
        <taxon>Bacillati</taxon>
        <taxon>Actinomycetota</taxon>
        <taxon>Actinomycetes</taxon>
        <taxon>Micromonosporales</taxon>
        <taxon>Micromonosporaceae</taxon>
        <taxon>Actinocatenispora</taxon>
    </lineage>
</organism>
<dbReference type="EMBL" id="BOMB01000009">
    <property type="protein sequence ID" value="GID10747.1"/>
    <property type="molecule type" value="Genomic_DNA"/>
</dbReference>
<accession>A0A8J3NBK1</accession>
<evidence type="ECO:0000256" key="1">
    <source>
        <dbReference type="SAM" id="MobiDB-lite"/>
    </source>
</evidence>
<keyword evidence="3" id="KW-1185">Reference proteome</keyword>
<protein>
    <submittedName>
        <fullName evidence="2">Uncharacterized protein</fullName>
    </submittedName>
</protein>
<sequence>MNRATTADGTGTASASANASRSCRPQAKRTCLAWRTRPLCLFSPFRRFMVPTIVPYRRESGTPHRYATCGGWDALSCAGALCVVTCFGAPIRYVLGTPGFALRGGYGCCACAPPP</sequence>
<gene>
    <name evidence="2" type="ORF">Aru02nite_16360</name>
</gene>
<reference evidence="2" key="1">
    <citation type="submission" date="2021-01" db="EMBL/GenBank/DDBJ databases">
        <title>Whole genome shotgun sequence of Actinocatenispora rupis NBRC 107355.</title>
        <authorList>
            <person name="Komaki H."/>
            <person name="Tamura T."/>
        </authorList>
    </citation>
    <scope>NUCLEOTIDE SEQUENCE</scope>
    <source>
        <strain evidence="2">NBRC 107355</strain>
    </source>
</reference>
<evidence type="ECO:0000313" key="3">
    <source>
        <dbReference type="Proteomes" id="UP000612808"/>
    </source>
</evidence>
<dbReference type="Proteomes" id="UP000612808">
    <property type="component" value="Unassembled WGS sequence"/>
</dbReference>